<sequence>MNGISRIPSRATALGLAAQFTAATVATTTACGADGRTTTTKKPARAATASASPASGQALEGVEGKAYGYSPYAWTTRRPSSIGVYGIDLHDQSSTVGGTVKMVLYRDGGVPGPRRDHQHLVQQGPCVDRLLPPRIALTDRSRNT</sequence>
<feature type="chain" id="PRO_5039110979" evidence="2">
    <location>
        <begin position="23"/>
        <end position="144"/>
    </location>
</feature>
<protein>
    <submittedName>
        <fullName evidence="3">Uncharacterized protein</fullName>
    </submittedName>
</protein>
<feature type="region of interest" description="Disordered" evidence="1">
    <location>
        <begin position="33"/>
        <end position="57"/>
    </location>
</feature>
<evidence type="ECO:0000256" key="1">
    <source>
        <dbReference type="SAM" id="MobiDB-lite"/>
    </source>
</evidence>
<name>A0A101V479_9ACTN</name>
<accession>A0A101V479</accession>
<keyword evidence="2" id="KW-0732">Signal</keyword>
<dbReference type="EMBL" id="LMXB01000018">
    <property type="protein sequence ID" value="KUO22227.1"/>
    <property type="molecule type" value="Genomic_DNA"/>
</dbReference>
<dbReference type="PROSITE" id="PS51257">
    <property type="entry name" value="PROKAR_LIPOPROTEIN"/>
    <property type="match status" value="1"/>
</dbReference>
<dbReference type="AlphaFoldDB" id="A0A101V479"/>
<dbReference type="OrthoDB" id="4247257at2"/>
<proteinExistence type="predicted"/>
<evidence type="ECO:0000313" key="4">
    <source>
        <dbReference type="Proteomes" id="UP000053260"/>
    </source>
</evidence>
<comment type="caution">
    <text evidence="3">The sequence shown here is derived from an EMBL/GenBank/DDBJ whole genome shotgun (WGS) entry which is preliminary data.</text>
</comment>
<dbReference type="STRING" id="909626.AQJ91_04415"/>
<feature type="signal peptide" evidence="2">
    <location>
        <begin position="1"/>
        <end position="22"/>
    </location>
</feature>
<dbReference type="RefSeq" id="WP_067016544.1">
    <property type="nucleotide sequence ID" value="NZ_KQ949076.1"/>
</dbReference>
<gene>
    <name evidence="3" type="ORF">AQJ91_04415</name>
</gene>
<evidence type="ECO:0000256" key="2">
    <source>
        <dbReference type="SAM" id="SignalP"/>
    </source>
</evidence>
<organism evidence="3 4">
    <name type="scientific">Streptomyces dysideae</name>
    <dbReference type="NCBI Taxonomy" id="909626"/>
    <lineage>
        <taxon>Bacteria</taxon>
        <taxon>Bacillati</taxon>
        <taxon>Actinomycetota</taxon>
        <taxon>Actinomycetes</taxon>
        <taxon>Kitasatosporales</taxon>
        <taxon>Streptomycetaceae</taxon>
        <taxon>Streptomyces</taxon>
    </lineage>
</organism>
<keyword evidence="4" id="KW-1185">Reference proteome</keyword>
<dbReference type="Proteomes" id="UP000053260">
    <property type="component" value="Unassembled WGS sequence"/>
</dbReference>
<reference evidence="3 4" key="1">
    <citation type="submission" date="2015-10" db="EMBL/GenBank/DDBJ databases">
        <title>Draft genome sequence of Streptomyces sp. RV15, isolated from a marine sponge.</title>
        <authorList>
            <person name="Ruckert C."/>
            <person name="Abdelmohsen U.R."/>
            <person name="Winkler A."/>
            <person name="Hentschel U."/>
            <person name="Kalinowski J."/>
            <person name="Kampfer P."/>
            <person name="Glaeser S."/>
        </authorList>
    </citation>
    <scope>NUCLEOTIDE SEQUENCE [LARGE SCALE GENOMIC DNA]</scope>
    <source>
        <strain evidence="3 4">RV15</strain>
    </source>
</reference>
<feature type="compositionally biased region" description="Low complexity" evidence="1">
    <location>
        <begin position="33"/>
        <end position="54"/>
    </location>
</feature>
<evidence type="ECO:0000313" key="3">
    <source>
        <dbReference type="EMBL" id="KUO22227.1"/>
    </source>
</evidence>